<dbReference type="InterPro" id="IPR000795">
    <property type="entry name" value="T_Tr_GTP-bd_dom"/>
</dbReference>
<dbReference type="Pfam" id="PF11987">
    <property type="entry name" value="IF-2"/>
    <property type="match status" value="1"/>
</dbReference>
<feature type="compositionally biased region" description="Low complexity" evidence="8">
    <location>
        <begin position="60"/>
        <end position="71"/>
    </location>
</feature>
<dbReference type="PANTHER" id="PTHR43381">
    <property type="entry name" value="TRANSLATION INITIATION FACTOR IF-2-RELATED"/>
    <property type="match status" value="1"/>
</dbReference>
<feature type="region of interest" description="Disordered" evidence="8">
    <location>
        <begin position="1"/>
        <end position="20"/>
    </location>
</feature>
<accession>A0A059XHA6</accession>
<evidence type="ECO:0000256" key="3">
    <source>
        <dbReference type="ARBA" id="ARBA00022741"/>
    </source>
</evidence>
<sequence>MFLNNQNFENSSSRSSSYINSSEKIVDLKNPQIIYKIRLESAHSDKLLHLDLEKSDTHTSSSEQHLELSSSPKLDKKNKNFNKVHDLADSKKPKNRQRKKIKTKIHIDDEEENFRDSSSNILQTAGDLAISLMRPPKPKVQAIKKSLDTKKSSRQKNASLTQSQNQSGHLPNSPPESIIITNPLTIQELSKLIHVQETDIIKYLFLRGISVTINQTIDASIISSVADNFGIAIESSKEQYNNLHLTNLETVSSFHEIGNYIKRPPIVTVMGHVDHGKTTLLDCIRKSNRANKEIGGITQTIAAYEVEYLYKANKQKIVFLDTPGHEAFVSMRSRGANLTDIAILIIAADDGIKPQTVEAINHIQKASVPFVVAISKIDKNSSNIDVIEQDLLTYNVMSETLGGQVPVIPISSTTGYNIDKLLETITLLTELENLQADPTQPAQGVIIEAHLDKSHGPVATLLIQSGTLHTSDNMVIGPAYAKIRAIINNEQKKVDLAIPSSVVEIWGLSSVPSTGEIALVVKSDKEAKLKALENTSKNSVIAQKHKSLNSRITLDTLRATNFKDLSKQISLIIKTDNQGSTEAILDSLLKFPQSKVQLNVVSITPGEITATDVELASTTNANLIGFNTNFAPGAKQASAKFNVLVENYQIIYALIEDVTRKMEDLLDPEYSEIPVGQAEVSTVFSLANRKIAGCRVINNKLLKNSWIKVVREEKVIYQGKIESLKRVREDVEEIQAGHECGIFISDFQLWQPGDKIHSFDLVPKQKSLS</sequence>
<dbReference type="Pfam" id="PF04760">
    <property type="entry name" value="IF2_N"/>
    <property type="match status" value="1"/>
</dbReference>
<feature type="compositionally biased region" description="Polar residues" evidence="8">
    <location>
        <begin position="155"/>
        <end position="170"/>
    </location>
</feature>
<dbReference type="NCBIfam" id="TIGR00231">
    <property type="entry name" value="small_GTP"/>
    <property type="match status" value="1"/>
</dbReference>
<dbReference type="Gene3D" id="3.40.50.10050">
    <property type="entry name" value="Translation initiation factor IF- 2, domain 3"/>
    <property type="match status" value="1"/>
</dbReference>
<comment type="similarity">
    <text evidence="1">Belongs to the TRAFAC class translation factor GTPase superfamily. Classic translation factor GTPase family. IF-2 subfamily.</text>
</comment>
<dbReference type="SUPFAM" id="SSF52540">
    <property type="entry name" value="P-loop containing nucleoside triphosphate hydrolases"/>
    <property type="match status" value="1"/>
</dbReference>
<dbReference type="CDD" id="cd01887">
    <property type="entry name" value="IF2_eIF5B"/>
    <property type="match status" value="1"/>
</dbReference>
<evidence type="ECO:0000313" key="10">
    <source>
        <dbReference type="EMBL" id="AIA21286.1"/>
    </source>
</evidence>
<dbReference type="InterPro" id="IPR027417">
    <property type="entry name" value="P-loop_NTPase"/>
</dbReference>
<dbReference type="GO" id="GO:0005829">
    <property type="term" value="C:cytosol"/>
    <property type="evidence" value="ECO:0007669"/>
    <property type="project" value="TreeGrafter"/>
</dbReference>
<keyword evidence="2 10" id="KW-0396">Initiation factor</keyword>
<dbReference type="Pfam" id="PF00009">
    <property type="entry name" value="GTP_EFTU"/>
    <property type="match status" value="1"/>
</dbReference>
<dbReference type="EMBL" id="KJ776836">
    <property type="protein sequence ID" value="AIA21286.1"/>
    <property type="molecule type" value="Genomic_DNA"/>
</dbReference>
<evidence type="ECO:0000256" key="2">
    <source>
        <dbReference type="ARBA" id="ARBA00022540"/>
    </source>
</evidence>
<comment type="function">
    <text evidence="6">One of the essential components for the initiation of protein synthesis. Protects formylmethionyl-tRNA from spontaneous hydrolysis and promotes its binding to the 30S ribosomal subunits. Also involved in the hydrolysis of GTP during the formation of the 70S ribosomal complex.</text>
</comment>
<reference evidence="10" key="1">
    <citation type="journal article" date="2014" name="Sci. Rep.">
        <title>Minimally destructive sampling of type specimens of Pyropia (Bangiales, Rhodophyta) recovers complete plastid and mitochondrial genomes.</title>
        <authorList>
            <person name="Hughey J.R."/>
            <person name="Gabrielson P.W."/>
            <person name="Rohmer L."/>
            <person name="Tortolani J."/>
            <person name="Silva M."/>
            <person name="Miller K.A."/>
            <person name="Young J.D."/>
            <person name="Martell C."/>
            <person name="Ruediger E."/>
        </authorList>
    </citation>
    <scope>NUCLEOTIDE SEQUENCE</scope>
</reference>
<evidence type="ECO:0000256" key="4">
    <source>
        <dbReference type="ARBA" id="ARBA00022917"/>
    </source>
</evidence>
<dbReference type="Gene3D" id="2.40.30.10">
    <property type="entry name" value="Translation factors"/>
    <property type="match status" value="2"/>
</dbReference>
<keyword evidence="3" id="KW-0547">Nucleotide-binding</keyword>
<dbReference type="InterPro" id="IPR006847">
    <property type="entry name" value="IF2_N"/>
</dbReference>
<dbReference type="InterPro" id="IPR053905">
    <property type="entry name" value="EF-G-like_DII"/>
</dbReference>
<dbReference type="PANTHER" id="PTHR43381:SF5">
    <property type="entry name" value="TR-TYPE G DOMAIN-CONTAINING PROTEIN"/>
    <property type="match status" value="1"/>
</dbReference>
<dbReference type="FunFam" id="2.40.30.10:FF:000008">
    <property type="entry name" value="Translation initiation factor IF-2"/>
    <property type="match status" value="1"/>
</dbReference>
<organism evidence="10">
    <name type="scientific">Pyropia kanakaensis</name>
    <dbReference type="NCBI Taxonomy" id="139729"/>
    <lineage>
        <taxon>Eukaryota</taxon>
        <taxon>Rhodophyta</taxon>
        <taxon>Bangiophyceae</taxon>
        <taxon>Bangiales</taxon>
        <taxon>Bangiaceae</taxon>
        <taxon>Pyropia</taxon>
    </lineage>
</organism>
<dbReference type="FunFam" id="3.40.50.300:FF:000019">
    <property type="entry name" value="Translation initiation factor IF-2"/>
    <property type="match status" value="1"/>
</dbReference>
<feature type="region of interest" description="Disordered" evidence="8">
    <location>
        <begin position="145"/>
        <end position="176"/>
    </location>
</feature>
<keyword evidence="5" id="KW-0342">GTP-binding</keyword>
<dbReference type="InterPro" id="IPR005225">
    <property type="entry name" value="Small_GTP-bd"/>
</dbReference>
<dbReference type="GO" id="GO:0003924">
    <property type="term" value="F:GTPase activity"/>
    <property type="evidence" value="ECO:0007669"/>
    <property type="project" value="InterPro"/>
</dbReference>
<dbReference type="NCBIfam" id="TIGR00487">
    <property type="entry name" value="IF-2"/>
    <property type="match status" value="1"/>
</dbReference>
<dbReference type="InterPro" id="IPR009000">
    <property type="entry name" value="Transl_B-barrel_sf"/>
</dbReference>
<dbReference type="Gene3D" id="3.40.50.300">
    <property type="entry name" value="P-loop containing nucleotide triphosphate hydrolases"/>
    <property type="match status" value="1"/>
</dbReference>
<proteinExistence type="inferred from homology"/>
<dbReference type="CDD" id="cd03692">
    <property type="entry name" value="mtIF2_IVc"/>
    <property type="match status" value="1"/>
</dbReference>
<dbReference type="PRINTS" id="PR00315">
    <property type="entry name" value="ELONGATNFCT"/>
</dbReference>
<keyword evidence="4" id="KW-0648">Protein biosynthesis</keyword>
<feature type="region of interest" description="Disordered" evidence="8">
    <location>
        <begin position="56"/>
        <end position="118"/>
    </location>
</feature>
<feature type="domain" description="Tr-type G" evidence="9">
    <location>
        <begin position="262"/>
        <end position="434"/>
    </location>
</feature>
<dbReference type="SUPFAM" id="SSF50447">
    <property type="entry name" value="Translation proteins"/>
    <property type="match status" value="2"/>
</dbReference>
<dbReference type="GO" id="GO:0005525">
    <property type="term" value="F:GTP binding"/>
    <property type="evidence" value="ECO:0007669"/>
    <property type="project" value="UniProtKB-KW"/>
</dbReference>
<feature type="compositionally biased region" description="Basic residues" evidence="8">
    <location>
        <begin position="93"/>
        <end position="104"/>
    </location>
</feature>
<dbReference type="InterPro" id="IPR044145">
    <property type="entry name" value="IF2_II"/>
</dbReference>
<evidence type="ECO:0000259" key="9">
    <source>
        <dbReference type="PROSITE" id="PS51722"/>
    </source>
</evidence>
<evidence type="ECO:0000256" key="1">
    <source>
        <dbReference type="ARBA" id="ARBA00007733"/>
    </source>
</evidence>
<dbReference type="Pfam" id="PF22042">
    <property type="entry name" value="EF-G_D2"/>
    <property type="match status" value="1"/>
</dbReference>
<evidence type="ECO:0000256" key="6">
    <source>
        <dbReference type="ARBA" id="ARBA00025162"/>
    </source>
</evidence>
<geneLocation type="plastid" evidence="10"/>
<dbReference type="GO" id="GO:0003743">
    <property type="term" value="F:translation initiation factor activity"/>
    <property type="evidence" value="ECO:0007669"/>
    <property type="project" value="UniProtKB-KW"/>
</dbReference>
<gene>
    <name evidence="10" type="primary">infB</name>
</gene>
<name>A0A059XHA6_9RHOD</name>
<evidence type="ECO:0000256" key="7">
    <source>
        <dbReference type="ARBA" id="ARBA00044105"/>
    </source>
</evidence>
<dbReference type="InterPro" id="IPR023115">
    <property type="entry name" value="TIF_IF2_dom3"/>
</dbReference>
<evidence type="ECO:0000256" key="8">
    <source>
        <dbReference type="SAM" id="MobiDB-lite"/>
    </source>
</evidence>
<dbReference type="CDD" id="cd03702">
    <property type="entry name" value="IF2_mtIF2_II"/>
    <property type="match status" value="1"/>
</dbReference>
<feature type="compositionally biased region" description="Basic and acidic residues" evidence="8">
    <location>
        <begin position="73"/>
        <end position="92"/>
    </location>
</feature>
<dbReference type="PROSITE" id="PS51722">
    <property type="entry name" value="G_TR_2"/>
    <property type="match status" value="1"/>
</dbReference>
<dbReference type="AlphaFoldDB" id="A0A059XHA6"/>
<dbReference type="FunFam" id="3.40.50.10050:FF:000001">
    <property type="entry name" value="Translation initiation factor IF-2"/>
    <property type="match status" value="1"/>
</dbReference>
<protein>
    <recommendedName>
        <fullName evidence="7">Translation initiation factor IF-2, chloroplastic</fullName>
    </recommendedName>
</protein>
<dbReference type="InterPro" id="IPR015760">
    <property type="entry name" value="TIF_IF2"/>
</dbReference>
<dbReference type="SUPFAM" id="SSF52156">
    <property type="entry name" value="Initiation factor IF2/eIF5b, domain 3"/>
    <property type="match status" value="1"/>
</dbReference>
<evidence type="ECO:0000256" key="5">
    <source>
        <dbReference type="ARBA" id="ARBA00023134"/>
    </source>
</evidence>
<keyword evidence="10" id="KW-0934">Plastid</keyword>
<dbReference type="HAMAP" id="MF_00100_B">
    <property type="entry name" value="IF_2_B"/>
    <property type="match status" value="1"/>
</dbReference>
<dbReference type="InterPro" id="IPR000178">
    <property type="entry name" value="TF_IF2_bacterial-like"/>
</dbReference>
<dbReference type="InterPro" id="IPR036925">
    <property type="entry name" value="TIF_IF2_dom3_sf"/>
</dbReference>